<dbReference type="GO" id="GO:0016020">
    <property type="term" value="C:membrane"/>
    <property type="evidence" value="ECO:0007669"/>
    <property type="project" value="TreeGrafter"/>
</dbReference>
<dbReference type="GO" id="GO:0031410">
    <property type="term" value="C:cytoplasmic vesicle"/>
    <property type="evidence" value="ECO:0007669"/>
    <property type="project" value="TreeGrafter"/>
</dbReference>
<accession>A0A3M9MZR5</accession>
<dbReference type="FunFam" id="2.60.40.10:FF:000257">
    <property type="entry name" value="Dyslexia-associated protein KIAA0319-like"/>
    <property type="match status" value="3"/>
</dbReference>
<dbReference type="EMBL" id="RJJR01000037">
    <property type="protein sequence ID" value="RNI30966.1"/>
    <property type="molecule type" value="Genomic_DNA"/>
</dbReference>
<evidence type="ECO:0000259" key="2">
    <source>
        <dbReference type="PROSITE" id="PS50093"/>
    </source>
</evidence>
<dbReference type="CDD" id="cd00146">
    <property type="entry name" value="PKD"/>
    <property type="match status" value="2"/>
</dbReference>
<feature type="domain" description="PKD" evidence="2">
    <location>
        <begin position="886"/>
        <end position="944"/>
    </location>
</feature>
<keyword evidence="1" id="KW-0732">Signal</keyword>
<dbReference type="SMART" id="SM00710">
    <property type="entry name" value="PbH1"/>
    <property type="match status" value="9"/>
</dbReference>
<dbReference type="PROSITE" id="PS50093">
    <property type="entry name" value="PKD"/>
    <property type="match status" value="2"/>
</dbReference>
<dbReference type="SUPFAM" id="SSF51126">
    <property type="entry name" value="Pectin lyase-like"/>
    <property type="match status" value="2"/>
</dbReference>
<name>A0A3M9MZR5_9BACT</name>
<dbReference type="InterPro" id="IPR006626">
    <property type="entry name" value="PbH1"/>
</dbReference>
<evidence type="ECO:0000313" key="3">
    <source>
        <dbReference type="EMBL" id="RNI30966.1"/>
    </source>
</evidence>
<dbReference type="Pfam" id="PF22352">
    <property type="entry name" value="K319L-like_PKD"/>
    <property type="match status" value="3"/>
</dbReference>
<dbReference type="AlphaFoldDB" id="A0A3M9MZR5"/>
<dbReference type="InterPro" id="IPR039448">
    <property type="entry name" value="Beta_helix"/>
</dbReference>
<dbReference type="OrthoDB" id="976933at2"/>
<dbReference type="Gene3D" id="2.160.20.10">
    <property type="entry name" value="Single-stranded right-handed beta-helix, Pectin lyase-like"/>
    <property type="match status" value="3"/>
</dbReference>
<sequence>MKTLLYLLFIVFGFTANAKTFYVSNGGNDLNSGVDPTTPWQTLSKVNSFTFNPGDQISFKRGDAFYGRITINQSGTSGNPITFGAYGTGANPVFNGFVSVTSWTNLGSNIWESSGAVSTLPTLKIVVINNINTPMGASPNRDATYPFLPNYFTFQSYSGSGMGTTTITSTNLSSATNWTGADVVVRANHWTLDKETITNQAGSTITYQGQTNAISENATNGFWIQNDPRTLDVQNEWYYNPSTKKIRIYSTSQPQNVRVATVDTMIYAGGKSYITVDNIDFTGANTSALVFSGCNHSTITNSNISYTGETAIQAQNTSNYLYVENCNLSDFGGAGIWNTDNGTNWIIRNNTFKRCGLVSVVKPNDYTNGAIEIFSDNALIQYNIIDSVAYEGIHFRGNNVQVRNNFVDHFTFLRDDGGGIYTGFTNETGKIIDGNIVLNAIGNSRGIIAGDAAGNGIYLDGLTDDATVTNNTVAHIVSAGIFLNNGRLNKIHNNTVYDIGGDHWTRGALMVQTYGSAPYASYQRNNNVTNNIFFQKRASQVGIFYYTDNGSNNAIQDFGILDSNYYAKATDNSYFVTYRAEGGGYQNLGLSQFQTVTGKELNGNFYNQKIIDTSTTLFLYNPTKNDSTISLPANFKDVRGNTFSRSITLSPYCSAILIYDSPSTSNIPPIADVGSDRSIQLPKNSIVLPGNDSYDPDGTIISYRWLQISGPTQATITNVNLPDGGVLDLTEGTYQFQLTVTDDKGATGTKILNVTVNEAANIPPTANAGNDQTITLPKNSISLNGTAVDSDGSISSYSWTKVSGPASGTINNANSSSATVTNLSAGTYQYQLAVSDNKGAIAKSTVNVTVNEAANIPPTANAGNDQTITLPKNSISLNGTAVDSDGSISSYSWTKVSGPASGTINNANSSSATVTNLSAGTYQYQLAVSDNKGAIAKSTVNVTVNEAANIPPTANAGND</sequence>
<dbReference type="InterPro" id="IPR013783">
    <property type="entry name" value="Ig-like_fold"/>
</dbReference>
<gene>
    <name evidence="3" type="ORF">EFY79_21145</name>
</gene>
<dbReference type="PANTHER" id="PTHR46182">
    <property type="entry name" value="FI19480P1"/>
    <property type="match status" value="1"/>
</dbReference>
<dbReference type="InterPro" id="IPR011050">
    <property type="entry name" value="Pectin_lyase_fold/virulence"/>
</dbReference>
<dbReference type="InterPro" id="IPR012334">
    <property type="entry name" value="Pectin_lyas_fold"/>
</dbReference>
<dbReference type="InterPro" id="IPR000601">
    <property type="entry name" value="PKD_dom"/>
</dbReference>
<protein>
    <recommendedName>
        <fullName evidence="2">PKD domain-containing protein</fullName>
    </recommendedName>
</protein>
<feature type="chain" id="PRO_5018316857" description="PKD domain-containing protein" evidence="1">
    <location>
        <begin position="19"/>
        <end position="959"/>
    </location>
</feature>
<dbReference type="SUPFAM" id="SSF49299">
    <property type="entry name" value="PKD domain"/>
    <property type="match status" value="3"/>
</dbReference>
<keyword evidence="4" id="KW-1185">Reference proteome</keyword>
<evidence type="ECO:0000256" key="1">
    <source>
        <dbReference type="SAM" id="SignalP"/>
    </source>
</evidence>
<dbReference type="Proteomes" id="UP000267223">
    <property type="component" value="Unassembled WGS sequence"/>
</dbReference>
<dbReference type="RefSeq" id="WP_123122757.1">
    <property type="nucleotide sequence ID" value="NZ_RJJR01000037.1"/>
</dbReference>
<reference evidence="3 4" key="1">
    <citation type="submission" date="2018-11" db="EMBL/GenBank/DDBJ databases">
        <title>Draft genome sequence of Ferruginibacter sp. BO-59.</title>
        <authorList>
            <person name="Im W.T."/>
        </authorList>
    </citation>
    <scope>NUCLEOTIDE SEQUENCE [LARGE SCALE GENOMIC DNA]</scope>
    <source>
        <strain evidence="3 4">BO-59</strain>
    </source>
</reference>
<dbReference type="Gene3D" id="2.60.40.10">
    <property type="entry name" value="Immunoglobulins"/>
    <property type="match status" value="3"/>
</dbReference>
<dbReference type="Pfam" id="PF13229">
    <property type="entry name" value="Beta_helix"/>
    <property type="match status" value="2"/>
</dbReference>
<organism evidence="3 4">
    <name type="scientific">Hanamia caeni</name>
    <dbReference type="NCBI Taxonomy" id="2294116"/>
    <lineage>
        <taxon>Bacteria</taxon>
        <taxon>Pseudomonadati</taxon>
        <taxon>Bacteroidota</taxon>
        <taxon>Chitinophagia</taxon>
        <taxon>Chitinophagales</taxon>
        <taxon>Chitinophagaceae</taxon>
        <taxon>Hanamia</taxon>
    </lineage>
</organism>
<dbReference type="PANTHER" id="PTHR46182:SF2">
    <property type="entry name" value="FI19480P1"/>
    <property type="match status" value="1"/>
</dbReference>
<dbReference type="InterPro" id="IPR022409">
    <property type="entry name" value="PKD/Chitinase_dom"/>
</dbReference>
<evidence type="ECO:0000313" key="4">
    <source>
        <dbReference type="Proteomes" id="UP000267223"/>
    </source>
</evidence>
<feature type="non-terminal residue" evidence="3">
    <location>
        <position position="959"/>
    </location>
</feature>
<comment type="caution">
    <text evidence="3">The sequence shown here is derived from an EMBL/GenBank/DDBJ whole genome shotgun (WGS) entry which is preliminary data.</text>
</comment>
<dbReference type="InterPro" id="IPR035986">
    <property type="entry name" value="PKD_dom_sf"/>
</dbReference>
<dbReference type="SMART" id="SM00089">
    <property type="entry name" value="PKD"/>
    <property type="match status" value="3"/>
</dbReference>
<dbReference type="InterPro" id="IPR029865">
    <property type="entry name" value="KIAA0319-like"/>
</dbReference>
<feature type="signal peptide" evidence="1">
    <location>
        <begin position="1"/>
        <end position="18"/>
    </location>
</feature>
<proteinExistence type="predicted"/>
<feature type="domain" description="PKD" evidence="2">
    <location>
        <begin position="792"/>
        <end position="850"/>
    </location>
</feature>